<dbReference type="InterPro" id="IPR023999">
    <property type="entry name" value="Formate_transptr_FocA"/>
</dbReference>
<evidence type="ECO:0000256" key="5">
    <source>
        <dbReference type="ARBA" id="ARBA00022692"/>
    </source>
</evidence>
<gene>
    <name evidence="12" type="ORF">BK796_07445</name>
</gene>
<keyword evidence="5 11" id="KW-0812">Transmembrane</keyword>
<keyword evidence="7 11" id="KW-0472">Membrane</keyword>
<dbReference type="Gene3D" id="1.20.1080.10">
    <property type="entry name" value="Glycerol uptake facilitator protein"/>
    <property type="match status" value="1"/>
</dbReference>
<proteinExistence type="inferred from homology"/>
<evidence type="ECO:0000256" key="3">
    <source>
        <dbReference type="ARBA" id="ARBA00022475"/>
    </source>
</evidence>
<dbReference type="NCBIfam" id="TIGR00790">
    <property type="entry name" value="fnt"/>
    <property type="match status" value="1"/>
</dbReference>
<keyword evidence="2" id="KW-0813">Transport</keyword>
<feature type="transmembrane region" description="Helical" evidence="11">
    <location>
        <begin position="285"/>
        <end position="307"/>
    </location>
</feature>
<dbReference type="InterPro" id="IPR023271">
    <property type="entry name" value="Aquaporin-like"/>
</dbReference>
<keyword evidence="4" id="KW-0997">Cell inner membrane</keyword>
<dbReference type="PANTHER" id="PTHR30520">
    <property type="entry name" value="FORMATE TRANSPORTER-RELATED"/>
    <property type="match status" value="1"/>
</dbReference>
<evidence type="ECO:0000313" key="12">
    <source>
        <dbReference type="EMBL" id="PDO88388.1"/>
    </source>
</evidence>
<protein>
    <recommendedName>
        <fullName evidence="10">Formate transporter FocA</fullName>
    </recommendedName>
</protein>
<dbReference type="NCBIfam" id="TIGR04060">
    <property type="entry name" value="formate_focA"/>
    <property type="match status" value="1"/>
</dbReference>
<evidence type="ECO:0000256" key="11">
    <source>
        <dbReference type="SAM" id="Phobius"/>
    </source>
</evidence>
<evidence type="ECO:0000256" key="1">
    <source>
        <dbReference type="ARBA" id="ARBA00004429"/>
    </source>
</evidence>
<evidence type="ECO:0000256" key="2">
    <source>
        <dbReference type="ARBA" id="ARBA00022448"/>
    </source>
</evidence>
<keyword evidence="6 11" id="KW-1133">Transmembrane helix</keyword>
<dbReference type="PROSITE" id="PS01005">
    <property type="entry name" value="FORMATE_NITRITE_TP_1"/>
    <property type="match status" value="1"/>
</dbReference>
<keyword evidence="3" id="KW-1003">Cell membrane</keyword>
<comment type="subcellular location">
    <subcellularLocation>
        <location evidence="1">Cell inner membrane</location>
        <topology evidence="1">Multi-pass membrane protein</topology>
    </subcellularLocation>
</comment>
<comment type="similarity">
    <text evidence="9">Belongs to the FNT transporter (TC 1.A.16) family.</text>
</comment>
<comment type="catalytic activity">
    <reaction evidence="8">
        <text>formate(in) = formate(out)</text>
        <dbReference type="Rhea" id="RHEA:29679"/>
        <dbReference type="ChEBI" id="CHEBI:15740"/>
    </reaction>
</comment>
<comment type="caution">
    <text evidence="12">The sequence shown here is derived from an EMBL/GenBank/DDBJ whole genome shotgun (WGS) entry which is preliminary data.</text>
</comment>
<feature type="transmembrane region" description="Helical" evidence="11">
    <location>
        <begin position="105"/>
        <end position="128"/>
    </location>
</feature>
<name>A0ABX4ISL6_9ENTR</name>
<accession>A0ABX4ISL6</accession>
<sequence length="315" mass="34517">MSQARYDPYQILFYNALLVSRRRLNKERVSVKADNPFDLILPAEMAKVAEEAGVYKATKHPLKTFYLAITAGVFISIAFVFYITATTGTGAMPYGIAKLIGGVCFSLGLILCIICGADLFTSTVLIVVAKASGRITWGQLARNWINVYIGNLVGALLFVLLMWLSGEYMVANGGWGLNVLQTADHKVHHTFVEAVALGILANLMVCMAVWMSYSGRSLMDKAMIMVLPVAMFVASGFEHSIANMFMIPMGIVIRNFASPEFWTAVGSSPENFSHLTIMNFITDNLIPVTIGNIIGGGLLVGLTYWVIYLRGNDHH</sequence>
<evidence type="ECO:0000256" key="4">
    <source>
        <dbReference type="ARBA" id="ARBA00022519"/>
    </source>
</evidence>
<feature type="transmembrane region" description="Helical" evidence="11">
    <location>
        <begin position="191"/>
        <end position="210"/>
    </location>
</feature>
<feature type="transmembrane region" description="Helical" evidence="11">
    <location>
        <begin position="148"/>
        <end position="171"/>
    </location>
</feature>
<evidence type="ECO:0000256" key="10">
    <source>
        <dbReference type="NCBIfam" id="TIGR04060"/>
    </source>
</evidence>
<organism evidence="12 13">
    <name type="scientific">Kosakonia pseudosacchari</name>
    <dbReference type="NCBI Taxonomy" id="1646340"/>
    <lineage>
        <taxon>Bacteria</taxon>
        <taxon>Pseudomonadati</taxon>
        <taxon>Pseudomonadota</taxon>
        <taxon>Gammaproteobacteria</taxon>
        <taxon>Enterobacterales</taxon>
        <taxon>Enterobacteriaceae</taxon>
        <taxon>Kosakonia</taxon>
    </lineage>
</organism>
<feature type="transmembrane region" description="Helical" evidence="11">
    <location>
        <begin position="65"/>
        <end position="85"/>
    </location>
</feature>
<evidence type="ECO:0000256" key="8">
    <source>
        <dbReference type="ARBA" id="ARBA00035914"/>
    </source>
</evidence>
<evidence type="ECO:0000256" key="6">
    <source>
        <dbReference type="ARBA" id="ARBA00022989"/>
    </source>
</evidence>
<evidence type="ECO:0000313" key="13">
    <source>
        <dbReference type="Proteomes" id="UP000219642"/>
    </source>
</evidence>
<dbReference type="InterPro" id="IPR000292">
    <property type="entry name" value="For/NO2_transpt"/>
</dbReference>
<dbReference type="EMBL" id="NITV01000003">
    <property type="protein sequence ID" value="PDO88388.1"/>
    <property type="molecule type" value="Genomic_DNA"/>
</dbReference>
<dbReference type="Pfam" id="PF01226">
    <property type="entry name" value="Form_Nir_trans"/>
    <property type="match status" value="1"/>
</dbReference>
<dbReference type="PANTHER" id="PTHR30520:SF10">
    <property type="entry name" value="FORMATE CHANNEL FOCA-RELATED"/>
    <property type="match status" value="1"/>
</dbReference>
<evidence type="ECO:0000256" key="9">
    <source>
        <dbReference type="ARBA" id="ARBA00049660"/>
    </source>
</evidence>
<dbReference type="Proteomes" id="UP000219642">
    <property type="component" value="Unassembled WGS sequence"/>
</dbReference>
<feature type="transmembrane region" description="Helical" evidence="11">
    <location>
        <begin position="222"/>
        <end position="242"/>
    </location>
</feature>
<dbReference type="InterPro" id="IPR024002">
    <property type="entry name" value="For/NO2_transpt_CS"/>
</dbReference>
<keyword evidence="13" id="KW-1185">Reference proteome</keyword>
<dbReference type="NCBIfam" id="NF008069">
    <property type="entry name" value="PRK10805.1"/>
    <property type="match status" value="1"/>
</dbReference>
<reference evidence="12 13" key="1">
    <citation type="submission" date="2017-06" db="EMBL/GenBank/DDBJ databases">
        <title>Draft genome sequence of nitrogen-fixing Kosakonia pseudosacchari strain NN143 isolated from sugarcane roots.</title>
        <authorList>
            <person name="Li Y."/>
            <person name="Li S."/>
            <person name="Lin L."/>
            <person name="Wu X."/>
            <person name="Yang L."/>
            <person name="Li Y."/>
            <person name="An Q."/>
        </authorList>
    </citation>
    <scope>NUCLEOTIDE SEQUENCE [LARGE SCALE GENOMIC DNA]</scope>
    <source>
        <strain evidence="12 13">NN143</strain>
    </source>
</reference>
<evidence type="ECO:0000256" key="7">
    <source>
        <dbReference type="ARBA" id="ARBA00023136"/>
    </source>
</evidence>